<evidence type="ECO:0000313" key="2">
    <source>
        <dbReference type="EMBL" id="NMG21261.1"/>
    </source>
</evidence>
<dbReference type="InterPro" id="IPR041049">
    <property type="entry name" value="DUF5615"/>
</dbReference>
<keyword evidence="3" id="KW-1185">Reference proteome</keyword>
<comment type="caution">
    <text evidence="2">The sequence shown here is derived from an EMBL/GenBank/DDBJ whole genome shotgun (WGS) entry which is preliminary data.</text>
</comment>
<gene>
    <name evidence="2" type="ORF">DP116_18115</name>
</gene>
<dbReference type="EMBL" id="QMEB01000148">
    <property type="protein sequence ID" value="NMG21261.1"/>
    <property type="molecule type" value="Genomic_DNA"/>
</dbReference>
<sequence length="96" mass="10510">MKLLLDQGLPRSAGVLLCNVGIETIHVSEIGLSVAEDAVIATHVGWVEARNPTPTIPVNVGFRSALPNLRICRILFSNRLSDSLSYQTQLYRNPVL</sequence>
<protein>
    <recommendedName>
        <fullName evidence="1">DUF5615 domain-containing protein</fullName>
    </recommendedName>
</protein>
<proteinExistence type="predicted"/>
<dbReference type="Proteomes" id="UP000718564">
    <property type="component" value="Unassembled WGS sequence"/>
</dbReference>
<feature type="domain" description="DUF5615" evidence="1">
    <location>
        <begin position="1"/>
        <end position="41"/>
    </location>
</feature>
<evidence type="ECO:0000259" key="1">
    <source>
        <dbReference type="Pfam" id="PF18480"/>
    </source>
</evidence>
<accession>A0ABX1PA85</accession>
<reference evidence="2 3" key="1">
    <citation type="submission" date="2018-06" db="EMBL/GenBank/DDBJ databases">
        <title>Comparative genomics of Brasilonema spp. strains.</title>
        <authorList>
            <person name="Alvarenga D.O."/>
            <person name="Fiore M.F."/>
            <person name="Varani A.M."/>
        </authorList>
    </citation>
    <scope>NUCLEOTIDE SEQUENCE [LARGE SCALE GENOMIC DNA]</scope>
    <source>
        <strain evidence="2 3">SPC951</strain>
    </source>
</reference>
<name>A0ABX1PA85_9CYAN</name>
<organism evidence="2 3">
    <name type="scientific">Brasilonema bromeliae SPC951</name>
    <dbReference type="NCBI Taxonomy" id="385972"/>
    <lineage>
        <taxon>Bacteria</taxon>
        <taxon>Bacillati</taxon>
        <taxon>Cyanobacteriota</taxon>
        <taxon>Cyanophyceae</taxon>
        <taxon>Nostocales</taxon>
        <taxon>Scytonemataceae</taxon>
        <taxon>Brasilonema</taxon>
        <taxon>Bromeliae group (in: Brasilonema)</taxon>
    </lineage>
</organism>
<evidence type="ECO:0000313" key="3">
    <source>
        <dbReference type="Proteomes" id="UP000718564"/>
    </source>
</evidence>
<dbReference type="Pfam" id="PF18480">
    <property type="entry name" value="DUF5615"/>
    <property type="match status" value="1"/>
</dbReference>